<feature type="transmembrane region" description="Helical" evidence="1">
    <location>
        <begin position="45"/>
        <end position="65"/>
    </location>
</feature>
<evidence type="ECO:0008006" key="4">
    <source>
        <dbReference type="Google" id="ProtNLM"/>
    </source>
</evidence>
<name>A0A0L7MQT1_COMTE</name>
<feature type="transmembrane region" description="Helical" evidence="1">
    <location>
        <begin position="6"/>
        <end position="24"/>
    </location>
</feature>
<accession>A0A0L7MQT1</accession>
<comment type="caution">
    <text evidence="2">The sequence shown here is derived from an EMBL/GenBank/DDBJ whole genome shotgun (WGS) entry which is preliminary data.</text>
</comment>
<evidence type="ECO:0000313" key="2">
    <source>
        <dbReference type="EMBL" id="KOC24247.1"/>
    </source>
</evidence>
<protein>
    <recommendedName>
        <fullName evidence="4">DUF3325 domain-containing protein</fullName>
    </recommendedName>
</protein>
<dbReference type="Proteomes" id="UP000037442">
    <property type="component" value="Unassembled WGS sequence"/>
</dbReference>
<sequence>MNVLQASWLAFALSFAGMAALAFAMERHHEQLTAAMEISAARARLLRAVGAGLLAAAVMPCVQTWGWSVGVVAWLGWLSAGALLVVALISIAARGAAAAAAAAACILAAAAAIMAAVWSA</sequence>
<gene>
    <name evidence="2" type="ORF">GL58_04660</name>
</gene>
<feature type="transmembrane region" description="Helical" evidence="1">
    <location>
        <begin position="71"/>
        <end position="89"/>
    </location>
</feature>
<dbReference type="RefSeq" id="WP_053282726.1">
    <property type="nucleotide sequence ID" value="NZ_JNVD01000013.1"/>
</dbReference>
<keyword evidence="1" id="KW-0812">Transmembrane</keyword>
<feature type="transmembrane region" description="Helical" evidence="1">
    <location>
        <begin position="96"/>
        <end position="118"/>
    </location>
</feature>
<dbReference type="AlphaFoldDB" id="A0A0L7MQT1"/>
<dbReference type="EMBL" id="JNVD01000013">
    <property type="protein sequence ID" value="KOC24247.1"/>
    <property type="molecule type" value="Genomic_DNA"/>
</dbReference>
<dbReference type="PATRIC" id="fig|285.49.peg.973"/>
<reference evidence="3" key="1">
    <citation type="submission" date="2014-06" db="EMBL/GenBank/DDBJ databases">
        <title>Draft genome sequence of C. testosteroni WDL7.</title>
        <authorList>
            <person name="Wu Y."/>
            <person name="Seshan H."/>
            <person name="Arumugam K."/>
        </authorList>
    </citation>
    <scope>NUCLEOTIDE SEQUENCE [LARGE SCALE GENOMIC DNA]</scope>
    <source>
        <strain evidence="3">WDL7</strain>
    </source>
</reference>
<proteinExistence type="predicted"/>
<dbReference type="InterPro" id="IPR021762">
    <property type="entry name" value="DUF3325"/>
</dbReference>
<keyword evidence="1" id="KW-1133">Transmembrane helix</keyword>
<evidence type="ECO:0000313" key="3">
    <source>
        <dbReference type="Proteomes" id="UP000037442"/>
    </source>
</evidence>
<keyword evidence="1" id="KW-0472">Membrane</keyword>
<dbReference type="Pfam" id="PF11804">
    <property type="entry name" value="DUF3325"/>
    <property type="match status" value="1"/>
</dbReference>
<organism evidence="2 3">
    <name type="scientific">Comamonas testosteroni</name>
    <name type="common">Pseudomonas testosteroni</name>
    <dbReference type="NCBI Taxonomy" id="285"/>
    <lineage>
        <taxon>Bacteria</taxon>
        <taxon>Pseudomonadati</taxon>
        <taxon>Pseudomonadota</taxon>
        <taxon>Betaproteobacteria</taxon>
        <taxon>Burkholderiales</taxon>
        <taxon>Comamonadaceae</taxon>
        <taxon>Comamonas</taxon>
    </lineage>
</organism>
<evidence type="ECO:0000256" key="1">
    <source>
        <dbReference type="SAM" id="Phobius"/>
    </source>
</evidence>